<gene>
    <name evidence="1" type="ORF">B6N60_03225</name>
</gene>
<keyword evidence="2" id="KW-1185">Reference proteome</keyword>
<protein>
    <submittedName>
        <fullName evidence="1">Uncharacterized protein</fullName>
    </submittedName>
</protein>
<organism evidence="1 2">
    <name type="scientific">Richelia sinica FACHB-800</name>
    <dbReference type="NCBI Taxonomy" id="1357546"/>
    <lineage>
        <taxon>Bacteria</taxon>
        <taxon>Bacillati</taxon>
        <taxon>Cyanobacteriota</taxon>
        <taxon>Cyanophyceae</taxon>
        <taxon>Nostocales</taxon>
        <taxon>Nostocaceae</taxon>
        <taxon>Richelia</taxon>
    </lineage>
</organism>
<reference evidence="1" key="1">
    <citation type="submission" date="2017-04" db="EMBL/GenBank/DDBJ databases">
        <title>Genome deletions in a multicellular cyanobacterial endosymbiont for morphological adaptation in marine diatoms.</title>
        <authorList>
            <person name="Wang Y."/>
            <person name="Gao H."/>
            <person name="Li R."/>
            <person name="Xu X."/>
        </authorList>
    </citation>
    <scope>NUCLEOTIDE SEQUENCE</scope>
    <source>
        <strain evidence="1">FACHB 800</strain>
    </source>
</reference>
<evidence type="ECO:0000313" key="2">
    <source>
        <dbReference type="Proteomes" id="UP000683511"/>
    </source>
</evidence>
<evidence type="ECO:0000313" key="1">
    <source>
        <dbReference type="EMBL" id="QXE24520.1"/>
    </source>
</evidence>
<sequence length="146" mass="17516">MHHQKQKKTFQGMSYRQIQCNNSEKKNKLNTHDKIWLKNNGYKNIGWDNVINLYQKIQDFLDKGELKELTLEELFLEADRIGNKYFSNQEIQDFHSKLAKEVNEIAEEIDKHFPDTEIEIIDFSSNNQLKRKHKTKNQKIYKTSKI</sequence>
<proteinExistence type="predicted"/>
<dbReference type="AlphaFoldDB" id="A0A975T9D5"/>
<name>A0A975T9D5_9NOST</name>
<dbReference type="Proteomes" id="UP000683511">
    <property type="component" value="Chromosome"/>
</dbReference>
<accession>A0A975T9D5</accession>
<dbReference type="EMBL" id="CP021056">
    <property type="protein sequence ID" value="QXE24520.1"/>
    <property type="molecule type" value="Genomic_DNA"/>
</dbReference>
<dbReference type="KEGG" id="rsin:B6N60_03225"/>